<comment type="similarity">
    <text evidence="1">Belongs to the four-carbon acid sugar kinase family.</text>
</comment>
<dbReference type="Gene3D" id="3.40.50.10840">
    <property type="entry name" value="Putative sugar-binding, N-terminal domain"/>
    <property type="match status" value="1"/>
</dbReference>
<dbReference type="SUPFAM" id="SSF142764">
    <property type="entry name" value="YgbK-like"/>
    <property type="match status" value="1"/>
</dbReference>
<reference evidence="9" key="4">
    <citation type="journal article" date="2021" name="Microb. Genom.">
        <title>A genomic epidemiological study shows that prevalence of antimicrobial resistance in Enterobacterales is associated with the livestock host, as well as antimicrobial usage.</title>
        <authorList>
            <person name="AbuOun M."/>
            <person name="Jones H."/>
            <person name="Stubberfield E."/>
            <person name="Gilson D."/>
            <person name="Shaw L.P."/>
            <person name="Hubbard A.T.M."/>
            <person name="Chau K.K."/>
            <person name="Sebra R."/>
            <person name="Peto T.E.A."/>
            <person name="Crook D.W."/>
            <person name="Read D.S."/>
            <person name="Gweon H.S."/>
            <person name="Walker A.S."/>
            <person name="Stoesser N."/>
            <person name="Smith R.P."/>
            <person name="Anjum M.F."/>
            <person name="On Behalf Of The Rehab Consortium."/>
        </authorList>
    </citation>
    <scope>NUCLEOTIDE SEQUENCE</scope>
    <source>
        <strain evidence="9">RHBSTW-00555</strain>
    </source>
</reference>
<reference evidence="11" key="2">
    <citation type="submission" date="2017-08" db="EMBL/GenBank/DDBJ databases">
        <authorList>
            <person name="Brisse S."/>
        </authorList>
    </citation>
    <scope>NUCLEOTIDE SEQUENCE [LARGE SCALE GENOMIC DNA]</scope>
    <source>
        <strain evidence="11">06D021</strain>
    </source>
</reference>
<dbReference type="InterPro" id="IPR031475">
    <property type="entry name" value="NBD_C"/>
</dbReference>
<dbReference type="RefSeq" id="WP_049085181.1">
    <property type="nucleotide sequence ID" value="NZ_CABGKM010000005.1"/>
</dbReference>
<sequence>MGSGDNKVLVLADDFTGANDAGVSLAETGMRAEVAFTASYQGEAQALILNSDSRAQPAAEAARRITHLLQAVLPRFQPRWTVKKIDSTLRGNLGAELEATMRALNCAVAVLAPAFPAAGRVTRRGLCYVHGVPVNETEFATDPKTPVSSADIAVVVAQQSDVLCHGTTVAGLAAELEQTVETPRVLIVDAEENQQLDAIIATVAVCEQRVLLVGAAGLCDALARRLAAVPRGPLLAIVGSMSEIAQQQVARLEAHSRVVRVEIDVARAFGGDANADARCIAAVLSENNHCVVTTRPDSEARKGIEALCRQHGVDRTALGERICAYLARVSELAIAQSQPGALYLSGGDVAIAVAQALGASGFHITGRVAQCVPYGNFLGSSWQRPVMTKAGGFGTETTLLEVVNFIEEKMSD</sequence>
<evidence type="ECO:0000313" key="9">
    <source>
        <dbReference type="EMBL" id="QLO52474.1"/>
    </source>
</evidence>
<dbReference type="InterPro" id="IPR037051">
    <property type="entry name" value="4-carb_acid_sugar_kinase_N_sf"/>
</dbReference>
<keyword evidence="5" id="KW-0067">ATP-binding</keyword>
<evidence type="ECO:0000256" key="3">
    <source>
        <dbReference type="ARBA" id="ARBA00022741"/>
    </source>
</evidence>
<gene>
    <name evidence="9" type="ORF">HV234_13580</name>
    <name evidence="10" type="ORF">KOSB73_260484</name>
</gene>
<evidence type="ECO:0000256" key="6">
    <source>
        <dbReference type="ARBA" id="ARBA00023277"/>
    </source>
</evidence>
<dbReference type="NCBIfam" id="NF047819">
    <property type="entry name" value="ThrnKinDtnkGamma"/>
    <property type="match status" value="1"/>
</dbReference>
<evidence type="ECO:0000313" key="12">
    <source>
        <dbReference type="Proteomes" id="UP000510937"/>
    </source>
</evidence>
<reference evidence="12" key="3">
    <citation type="submission" date="2020-06" db="EMBL/GenBank/DDBJ databases">
        <title>REHAB project genomes.</title>
        <authorList>
            <person name="Shaw L.P."/>
        </authorList>
    </citation>
    <scope>NUCLEOTIDE SEQUENCE [LARGE SCALE GENOMIC DNA]</scope>
    <source>
        <strain evidence="12">RHBSTW-00555</strain>
    </source>
</reference>
<dbReference type="Proteomes" id="UP000220639">
    <property type="component" value="Unassembled WGS sequence"/>
</dbReference>
<dbReference type="AlphaFoldDB" id="A0A285B4B6"/>
<dbReference type="Gene3D" id="3.40.980.20">
    <property type="entry name" value="Four-carbon acid sugar kinase, nucleotide binding domain"/>
    <property type="match status" value="1"/>
</dbReference>
<keyword evidence="2" id="KW-0808">Transferase</keyword>
<dbReference type="Pfam" id="PF17042">
    <property type="entry name" value="NBD_C"/>
    <property type="match status" value="1"/>
</dbReference>
<reference evidence="10" key="1">
    <citation type="submission" date="2017-08" db="EMBL/GenBank/DDBJ databases">
        <authorList>
            <person name="de Groot N.N."/>
        </authorList>
    </citation>
    <scope>NUCLEOTIDE SEQUENCE [LARGE SCALE GENOMIC DNA]</scope>
    <source>
        <strain evidence="10">06D021</strain>
    </source>
</reference>
<evidence type="ECO:0000259" key="8">
    <source>
        <dbReference type="Pfam" id="PF17042"/>
    </source>
</evidence>
<evidence type="ECO:0000259" key="7">
    <source>
        <dbReference type="Pfam" id="PF07005"/>
    </source>
</evidence>
<keyword evidence="4 9" id="KW-0418">Kinase</keyword>
<evidence type="ECO:0000256" key="2">
    <source>
        <dbReference type="ARBA" id="ARBA00022679"/>
    </source>
</evidence>
<keyword evidence="3" id="KW-0547">Nucleotide-binding</keyword>
<proteinExistence type="inferred from homology"/>
<feature type="domain" description="Four-carbon acid sugar kinase nucleotide binding" evidence="8">
    <location>
        <begin position="235"/>
        <end position="399"/>
    </location>
</feature>
<evidence type="ECO:0000256" key="1">
    <source>
        <dbReference type="ARBA" id="ARBA00005715"/>
    </source>
</evidence>
<evidence type="ECO:0000256" key="4">
    <source>
        <dbReference type="ARBA" id="ARBA00022777"/>
    </source>
</evidence>
<feature type="domain" description="Four-carbon acid sugar kinase N-terminal" evidence="7">
    <location>
        <begin position="9"/>
        <end position="222"/>
    </location>
</feature>
<protein>
    <submittedName>
        <fullName evidence="9">Four-carbon acid sugar kinase family protein</fullName>
    </submittedName>
</protein>
<dbReference type="InterPro" id="IPR010737">
    <property type="entry name" value="4-carb_acid_sugar_kinase_N"/>
</dbReference>
<dbReference type="EMBL" id="FZTC01000019">
    <property type="protein sequence ID" value="SNU35760.1"/>
    <property type="molecule type" value="Genomic_DNA"/>
</dbReference>
<organism evidence="10 11">
    <name type="scientific">Klebsiella grimontii</name>
    <dbReference type="NCBI Taxonomy" id="2058152"/>
    <lineage>
        <taxon>Bacteria</taxon>
        <taxon>Pseudomonadati</taxon>
        <taxon>Pseudomonadota</taxon>
        <taxon>Gammaproteobacteria</taxon>
        <taxon>Enterobacterales</taxon>
        <taxon>Enterobacteriaceae</taxon>
        <taxon>Klebsiella/Raoultella group</taxon>
        <taxon>Klebsiella</taxon>
    </lineage>
</organism>
<dbReference type="GO" id="GO:0005524">
    <property type="term" value="F:ATP binding"/>
    <property type="evidence" value="ECO:0007669"/>
    <property type="project" value="UniProtKB-KW"/>
</dbReference>
<dbReference type="InterPro" id="IPR042213">
    <property type="entry name" value="NBD_C_sf"/>
</dbReference>
<evidence type="ECO:0000313" key="10">
    <source>
        <dbReference type="EMBL" id="SNU35760.1"/>
    </source>
</evidence>
<keyword evidence="6" id="KW-0119">Carbohydrate metabolism</keyword>
<dbReference type="GO" id="GO:0016301">
    <property type="term" value="F:kinase activity"/>
    <property type="evidence" value="ECO:0007669"/>
    <property type="project" value="UniProtKB-KW"/>
</dbReference>
<dbReference type="Pfam" id="PF07005">
    <property type="entry name" value="SBD_N"/>
    <property type="match status" value="1"/>
</dbReference>
<accession>A0A285B4B6</accession>
<dbReference type="Proteomes" id="UP000510937">
    <property type="component" value="Chromosome"/>
</dbReference>
<evidence type="ECO:0000313" key="11">
    <source>
        <dbReference type="Proteomes" id="UP000220639"/>
    </source>
</evidence>
<name>A0A285B4B6_9ENTR</name>
<dbReference type="EMBL" id="CP055315">
    <property type="protein sequence ID" value="QLO52474.1"/>
    <property type="molecule type" value="Genomic_DNA"/>
</dbReference>
<evidence type="ECO:0000256" key="5">
    <source>
        <dbReference type="ARBA" id="ARBA00022840"/>
    </source>
</evidence>